<evidence type="ECO:0000256" key="2">
    <source>
        <dbReference type="ARBA" id="ARBA00022737"/>
    </source>
</evidence>
<dbReference type="AlphaFoldDB" id="A0AA88GED7"/>
<dbReference type="SUPFAM" id="SSF48403">
    <property type="entry name" value="Ankyrin repeat"/>
    <property type="match status" value="1"/>
</dbReference>
<feature type="repeat" description="ANK" evidence="4">
    <location>
        <begin position="172"/>
        <end position="204"/>
    </location>
</feature>
<sequence>MTSLQIALNEKTRGDCPTVGEEGSEVDRKYVGYAREDSLNDREYMIQNRVVESNEQSMEKLRKSDLGFNTILQQAIVLGFSGLVDEMVKLPECPLEVSTNSCEPATNKTALHYACRVGNLEMVKLLVDNGSRVDDVDHHHRTPLFEACEHNHGDIVEYLIEKQANVEHKDDEGHTCLHTCCKHGSVACMTSLIARGAVLNSKDLAGRTPLIVASQFGQTECGRVLVKAFASMKKH</sequence>
<dbReference type="GO" id="GO:0043596">
    <property type="term" value="C:nuclear replication fork"/>
    <property type="evidence" value="ECO:0007669"/>
    <property type="project" value="TreeGrafter"/>
</dbReference>
<dbReference type="PROSITE" id="PS50088">
    <property type="entry name" value="ANK_REPEAT"/>
    <property type="match status" value="3"/>
</dbReference>
<keyword evidence="2" id="KW-0677">Repeat</keyword>
<comment type="subcellular location">
    <subcellularLocation>
        <location evidence="1">Nucleus</location>
    </subcellularLocation>
</comment>
<dbReference type="PROSITE" id="PS50297">
    <property type="entry name" value="ANK_REP_REGION"/>
    <property type="match status" value="2"/>
</dbReference>
<keyword evidence="6" id="KW-1185">Reference proteome</keyword>
<dbReference type="RefSeq" id="XP_044541671.1">
    <property type="nucleotide sequence ID" value="XM_044690186.1"/>
</dbReference>
<keyword evidence="4" id="KW-0040">ANK repeat</keyword>
<dbReference type="InterPro" id="IPR052311">
    <property type="entry name" value="MMS22L-TONSL_complex_comp"/>
</dbReference>
<gene>
    <name evidence="5" type="ORF">C9374_014222</name>
</gene>
<organism evidence="5 6">
    <name type="scientific">Naegleria lovaniensis</name>
    <name type="common">Amoeba</name>
    <dbReference type="NCBI Taxonomy" id="51637"/>
    <lineage>
        <taxon>Eukaryota</taxon>
        <taxon>Discoba</taxon>
        <taxon>Heterolobosea</taxon>
        <taxon>Tetramitia</taxon>
        <taxon>Eutetramitia</taxon>
        <taxon>Vahlkampfiidae</taxon>
        <taxon>Naegleria</taxon>
    </lineage>
</organism>
<dbReference type="GO" id="GO:0031297">
    <property type="term" value="P:replication fork processing"/>
    <property type="evidence" value="ECO:0007669"/>
    <property type="project" value="TreeGrafter"/>
</dbReference>
<dbReference type="Pfam" id="PF13637">
    <property type="entry name" value="Ank_4"/>
    <property type="match status" value="1"/>
</dbReference>
<protein>
    <recommendedName>
        <fullName evidence="7">Ankyrin repeat protein</fullName>
    </recommendedName>
</protein>
<accession>A0AA88GED7</accession>
<name>A0AA88GED7_NAELO</name>
<dbReference type="PANTHER" id="PTHR46358:SF1">
    <property type="entry name" value="TONSOKU-LIKE PROTEIN"/>
    <property type="match status" value="1"/>
</dbReference>
<dbReference type="EMBL" id="PYSW02000079">
    <property type="protein sequence ID" value="KAG2370807.1"/>
    <property type="molecule type" value="Genomic_DNA"/>
</dbReference>
<proteinExistence type="predicted"/>
<dbReference type="PANTHER" id="PTHR46358">
    <property type="entry name" value="TONSOKU-LIKE PROTEIN"/>
    <property type="match status" value="1"/>
</dbReference>
<keyword evidence="3" id="KW-0539">Nucleus</keyword>
<dbReference type="InterPro" id="IPR002110">
    <property type="entry name" value="Ankyrin_rpt"/>
</dbReference>
<dbReference type="Gene3D" id="1.25.40.20">
    <property type="entry name" value="Ankyrin repeat-containing domain"/>
    <property type="match status" value="2"/>
</dbReference>
<dbReference type="InterPro" id="IPR036770">
    <property type="entry name" value="Ankyrin_rpt-contain_sf"/>
</dbReference>
<comment type="caution">
    <text evidence="5">The sequence shown here is derived from an EMBL/GenBank/DDBJ whole genome shotgun (WGS) entry which is preliminary data.</text>
</comment>
<dbReference type="Proteomes" id="UP000816034">
    <property type="component" value="Unassembled WGS sequence"/>
</dbReference>
<evidence type="ECO:0008006" key="7">
    <source>
        <dbReference type="Google" id="ProtNLM"/>
    </source>
</evidence>
<evidence type="ECO:0000256" key="4">
    <source>
        <dbReference type="PROSITE-ProRule" id="PRU00023"/>
    </source>
</evidence>
<dbReference type="GO" id="GO:0000724">
    <property type="term" value="P:double-strand break repair via homologous recombination"/>
    <property type="evidence" value="ECO:0007669"/>
    <property type="project" value="TreeGrafter"/>
</dbReference>
<evidence type="ECO:0000313" key="5">
    <source>
        <dbReference type="EMBL" id="KAG2370807.1"/>
    </source>
</evidence>
<evidence type="ECO:0000256" key="3">
    <source>
        <dbReference type="ARBA" id="ARBA00023242"/>
    </source>
</evidence>
<feature type="repeat" description="ANK" evidence="4">
    <location>
        <begin position="106"/>
        <end position="138"/>
    </location>
</feature>
<reference evidence="5 6" key="1">
    <citation type="journal article" date="2018" name="BMC Genomics">
        <title>The genome of Naegleria lovaniensis, the basis for a comparative approach to unravel pathogenicity factors of the human pathogenic amoeba N. fowleri.</title>
        <authorList>
            <person name="Liechti N."/>
            <person name="Schurch N."/>
            <person name="Bruggmann R."/>
            <person name="Wittwer M."/>
        </authorList>
    </citation>
    <scope>NUCLEOTIDE SEQUENCE [LARGE SCALE GENOMIC DNA]</scope>
    <source>
        <strain evidence="5 6">ATCC 30569</strain>
    </source>
</reference>
<evidence type="ECO:0000256" key="1">
    <source>
        <dbReference type="ARBA" id="ARBA00004123"/>
    </source>
</evidence>
<feature type="repeat" description="ANK" evidence="4">
    <location>
        <begin position="139"/>
        <end position="171"/>
    </location>
</feature>
<dbReference type="GeneID" id="68106675"/>
<dbReference type="SMART" id="SM00248">
    <property type="entry name" value="ANK"/>
    <property type="match status" value="4"/>
</dbReference>
<evidence type="ECO:0000313" key="6">
    <source>
        <dbReference type="Proteomes" id="UP000816034"/>
    </source>
</evidence>
<dbReference type="Pfam" id="PF12796">
    <property type="entry name" value="Ank_2"/>
    <property type="match status" value="1"/>
</dbReference>